<keyword evidence="5 7" id="KW-1133">Transmembrane helix</keyword>
<dbReference type="OrthoDB" id="9806440at2"/>
<keyword evidence="9" id="KW-1185">Reference proteome</keyword>
<keyword evidence="6 7" id="KW-0472">Membrane</keyword>
<dbReference type="PIRSF" id="PIRSF004669">
    <property type="entry name" value="FliQ"/>
    <property type="match status" value="1"/>
</dbReference>
<dbReference type="GO" id="GO:0009306">
    <property type="term" value="P:protein secretion"/>
    <property type="evidence" value="ECO:0007669"/>
    <property type="project" value="InterPro"/>
</dbReference>
<evidence type="ECO:0000256" key="6">
    <source>
        <dbReference type="ARBA" id="ARBA00023136"/>
    </source>
</evidence>
<dbReference type="PANTHER" id="PTHR34040:SF2">
    <property type="entry name" value="FLAGELLAR BIOSYNTHETIC PROTEIN FLIQ"/>
    <property type="match status" value="1"/>
</dbReference>
<dbReference type="PANTHER" id="PTHR34040">
    <property type="entry name" value="FLAGELLAR BIOSYNTHETIC PROTEIN FLIQ"/>
    <property type="match status" value="1"/>
</dbReference>
<comment type="similarity">
    <text evidence="2">Belongs to the FliQ/MopD/SpaQ family.</text>
</comment>
<protein>
    <submittedName>
        <fullName evidence="8">Flagellar biosynthetic protein FliQ</fullName>
    </submittedName>
</protein>
<dbReference type="KEGG" id="taw:EI545_11765"/>
<evidence type="ECO:0000313" key="8">
    <source>
        <dbReference type="EMBL" id="AZL61148.1"/>
    </source>
</evidence>
<dbReference type="AlphaFoldDB" id="A0A3S8UC74"/>
<keyword evidence="8" id="KW-0966">Cell projection</keyword>
<keyword evidence="4 7" id="KW-0812">Transmembrane</keyword>
<evidence type="ECO:0000313" key="9">
    <source>
        <dbReference type="Proteomes" id="UP000282002"/>
    </source>
</evidence>
<comment type="subcellular location">
    <subcellularLocation>
        <location evidence="1">Cell membrane</location>
        <topology evidence="1">Multi-pass membrane protein</topology>
    </subcellularLocation>
</comment>
<dbReference type="GO" id="GO:0005886">
    <property type="term" value="C:plasma membrane"/>
    <property type="evidence" value="ECO:0007669"/>
    <property type="project" value="UniProtKB-SubCell"/>
</dbReference>
<organism evidence="8 9">
    <name type="scientific">Tabrizicola piscis</name>
    <dbReference type="NCBI Taxonomy" id="2494374"/>
    <lineage>
        <taxon>Bacteria</taxon>
        <taxon>Pseudomonadati</taxon>
        <taxon>Pseudomonadota</taxon>
        <taxon>Alphaproteobacteria</taxon>
        <taxon>Rhodobacterales</taxon>
        <taxon>Paracoccaceae</taxon>
        <taxon>Tabrizicola</taxon>
    </lineage>
</organism>
<dbReference type="EMBL" id="CP034328">
    <property type="protein sequence ID" value="AZL61148.1"/>
    <property type="molecule type" value="Genomic_DNA"/>
</dbReference>
<evidence type="ECO:0000256" key="3">
    <source>
        <dbReference type="ARBA" id="ARBA00022475"/>
    </source>
</evidence>
<keyword evidence="8" id="KW-0969">Cilium</keyword>
<evidence type="ECO:0000256" key="5">
    <source>
        <dbReference type="ARBA" id="ARBA00022989"/>
    </source>
</evidence>
<dbReference type="PRINTS" id="PR00952">
    <property type="entry name" value="TYPE3IMQPROT"/>
</dbReference>
<keyword evidence="8" id="KW-0282">Flagellum</keyword>
<gene>
    <name evidence="8" type="ORF">EI545_11765</name>
</gene>
<sequence>MTEAMIYDVMRQGLWVSVLISAPLLTVALVAGVVVGLFQALTSIQEMTLTFVPKAALMLVVFWASMSFMTSTLVAFFAGTIIPQIAGG</sequence>
<dbReference type="RefSeq" id="WP_125327437.1">
    <property type="nucleotide sequence ID" value="NZ_CP034328.1"/>
</dbReference>
<proteinExistence type="inferred from homology"/>
<dbReference type="InterPro" id="IPR002191">
    <property type="entry name" value="Bac_export_3"/>
</dbReference>
<accession>A0A3S8UC74</accession>
<evidence type="ECO:0000256" key="4">
    <source>
        <dbReference type="ARBA" id="ARBA00022692"/>
    </source>
</evidence>
<evidence type="ECO:0000256" key="1">
    <source>
        <dbReference type="ARBA" id="ARBA00004651"/>
    </source>
</evidence>
<reference evidence="8 9" key="1">
    <citation type="submission" date="2018-12" db="EMBL/GenBank/DDBJ databases">
        <title>Complete genome sequencing of Tabrizicola sp. K13M18.</title>
        <authorList>
            <person name="Bae J.-W."/>
        </authorList>
    </citation>
    <scope>NUCLEOTIDE SEQUENCE [LARGE SCALE GENOMIC DNA]</scope>
    <source>
        <strain evidence="8 9">K13M18</strain>
    </source>
</reference>
<evidence type="ECO:0000256" key="2">
    <source>
        <dbReference type="ARBA" id="ARBA00006156"/>
    </source>
</evidence>
<feature type="transmembrane region" description="Helical" evidence="7">
    <location>
        <begin position="12"/>
        <end position="35"/>
    </location>
</feature>
<dbReference type="Proteomes" id="UP000282002">
    <property type="component" value="Chromosome"/>
</dbReference>
<keyword evidence="3" id="KW-1003">Cell membrane</keyword>
<dbReference type="Pfam" id="PF01313">
    <property type="entry name" value="Bac_export_3"/>
    <property type="match status" value="1"/>
</dbReference>
<name>A0A3S8UC74_9RHOB</name>
<evidence type="ECO:0000256" key="7">
    <source>
        <dbReference type="SAM" id="Phobius"/>
    </source>
</evidence>
<feature type="transmembrane region" description="Helical" evidence="7">
    <location>
        <begin position="55"/>
        <end position="82"/>
    </location>
</feature>